<dbReference type="STRING" id="144197.ENSSPAP00000005805"/>
<organism evidence="9">
    <name type="scientific">Stegastes partitus</name>
    <name type="common">bicolor damselfish</name>
    <dbReference type="NCBI Taxonomy" id="144197"/>
    <lineage>
        <taxon>Eukaryota</taxon>
        <taxon>Metazoa</taxon>
        <taxon>Chordata</taxon>
        <taxon>Craniata</taxon>
        <taxon>Vertebrata</taxon>
        <taxon>Euteleostomi</taxon>
        <taxon>Actinopterygii</taxon>
        <taxon>Neopterygii</taxon>
        <taxon>Teleostei</taxon>
        <taxon>Neoteleostei</taxon>
        <taxon>Acanthomorphata</taxon>
        <taxon>Ovalentaria</taxon>
        <taxon>Pomacentridae</taxon>
        <taxon>Stegastes</taxon>
    </lineage>
</organism>
<keyword evidence="2" id="KW-0812">Transmembrane</keyword>
<evidence type="ECO:0000256" key="6">
    <source>
        <dbReference type="ARBA" id="ARBA00023319"/>
    </source>
</evidence>
<dbReference type="InterPro" id="IPR051117">
    <property type="entry name" value="TRG_var/const_region"/>
</dbReference>
<evidence type="ECO:0000256" key="1">
    <source>
        <dbReference type="ARBA" id="ARBA00004370"/>
    </source>
</evidence>
<keyword evidence="7" id="KW-0732">Signal</keyword>
<accession>A0A3B4ZB70</accession>
<dbReference type="SMART" id="SM00409">
    <property type="entry name" value="IG"/>
    <property type="match status" value="1"/>
</dbReference>
<evidence type="ECO:0000259" key="8">
    <source>
        <dbReference type="PROSITE" id="PS50835"/>
    </source>
</evidence>
<dbReference type="InterPro" id="IPR013106">
    <property type="entry name" value="Ig_V-set"/>
</dbReference>
<dbReference type="Ensembl" id="ENSSPAT00000005922.1">
    <property type="protein sequence ID" value="ENSSPAP00000005805.1"/>
    <property type="gene ID" value="ENSSPAG00000004494.1"/>
</dbReference>
<dbReference type="GeneTree" id="ENSGT00670000098480"/>
<evidence type="ECO:0000256" key="7">
    <source>
        <dbReference type="SAM" id="SignalP"/>
    </source>
</evidence>
<dbReference type="GO" id="GO:0016020">
    <property type="term" value="C:membrane"/>
    <property type="evidence" value="ECO:0007669"/>
    <property type="project" value="UniProtKB-SubCell"/>
</dbReference>
<keyword evidence="6" id="KW-0393">Immunoglobulin domain</keyword>
<dbReference type="CDD" id="cd00099">
    <property type="entry name" value="IgV"/>
    <property type="match status" value="1"/>
</dbReference>
<keyword evidence="5" id="KW-0675">Receptor</keyword>
<dbReference type="Gene3D" id="2.60.40.10">
    <property type="entry name" value="Immunoglobulins"/>
    <property type="match status" value="1"/>
</dbReference>
<evidence type="ECO:0000256" key="4">
    <source>
        <dbReference type="ARBA" id="ARBA00023136"/>
    </source>
</evidence>
<protein>
    <recommendedName>
        <fullName evidence="8">Ig-like domain-containing protein</fullName>
    </recommendedName>
</protein>
<dbReference type="InterPro" id="IPR013783">
    <property type="entry name" value="Ig-like_fold"/>
</dbReference>
<proteinExistence type="predicted"/>
<feature type="signal peptide" evidence="7">
    <location>
        <begin position="1"/>
        <end position="15"/>
    </location>
</feature>
<dbReference type="AlphaFoldDB" id="A0A3B4ZB70"/>
<name>A0A3B4ZB70_9TELE</name>
<evidence type="ECO:0000256" key="3">
    <source>
        <dbReference type="ARBA" id="ARBA00022989"/>
    </source>
</evidence>
<feature type="chain" id="PRO_5017263872" description="Ig-like domain-containing protein" evidence="7">
    <location>
        <begin position="16"/>
        <end position="138"/>
    </location>
</feature>
<dbReference type="PANTHER" id="PTHR19256">
    <property type="entry name" value="T-CELL RECEPTOR GAMMA CHAIN"/>
    <property type="match status" value="1"/>
</dbReference>
<dbReference type="InterPro" id="IPR036179">
    <property type="entry name" value="Ig-like_dom_sf"/>
</dbReference>
<sequence length="138" mass="15800">LHLPVCVSAALVAMAAQLIQDDLTLTRRVGQSVSFSCQQIDQCSSDYVFWYQKKETETFRLILRIDKSNGKIYSGYNHPQRDDFSAVNKQNGCELKIENVKLQHSATYYCYCWTGSHIIEKKNVLSVNKVMSVRKICV</sequence>
<evidence type="ECO:0000256" key="2">
    <source>
        <dbReference type="ARBA" id="ARBA00022692"/>
    </source>
</evidence>
<dbReference type="Pfam" id="PF07686">
    <property type="entry name" value="V-set"/>
    <property type="match status" value="1"/>
</dbReference>
<dbReference type="InterPro" id="IPR003599">
    <property type="entry name" value="Ig_sub"/>
</dbReference>
<comment type="subcellular location">
    <subcellularLocation>
        <location evidence="1">Membrane</location>
    </subcellularLocation>
</comment>
<reference evidence="9" key="1">
    <citation type="submission" date="2023-09" db="UniProtKB">
        <authorList>
            <consortium name="Ensembl"/>
        </authorList>
    </citation>
    <scope>IDENTIFICATION</scope>
</reference>
<dbReference type="InterPro" id="IPR007110">
    <property type="entry name" value="Ig-like_dom"/>
</dbReference>
<evidence type="ECO:0000256" key="5">
    <source>
        <dbReference type="ARBA" id="ARBA00023170"/>
    </source>
</evidence>
<keyword evidence="4" id="KW-0472">Membrane</keyword>
<dbReference type="PANTHER" id="PTHR19256:SF65">
    <property type="entry name" value="T CELL RECEPTOR GAMMA CONSTANT 1-RELATED"/>
    <property type="match status" value="1"/>
</dbReference>
<feature type="domain" description="Ig-like" evidence="8">
    <location>
        <begin position="30"/>
        <end position="126"/>
    </location>
</feature>
<evidence type="ECO:0000313" key="9">
    <source>
        <dbReference type="Ensembl" id="ENSSPAP00000005805.1"/>
    </source>
</evidence>
<dbReference type="SUPFAM" id="SSF48726">
    <property type="entry name" value="Immunoglobulin"/>
    <property type="match status" value="1"/>
</dbReference>
<dbReference type="PROSITE" id="PS50835">
    <property type="entry name" value="IG_LIKE"/>
    <property type="match status" value="1"/>
</dbReference>
<keyword evidence="3" id="KW-1133">Transmembrane helix</keyword>